<evidence type="ECO:0000313" key="2">
    <source>
        <dbReference type="Proteomes" id="UP001155483"/>
    </source>
</evidence>
<reference evidence="1" key="1">
    <citation type="submission" date="2022-09" db="EMBL/GenBank/DDBJ databases">
        <authorList>
            <person name="Yuan C."/>
            <person name="Ke Z."/>
        </authorList>
    </citation>
    <scope>NUCLEOTIDE SEQUENCE</scope>
    <source>
        <strain evidence="1">LB-8</strain>
    </source>
</reference>
<name>A0A9X2Y174_9BACT</name>
<evidence type="ECO:0008006" key="3">
    <source>
        <dbReference type="Google" id="ProtNLM"/>
    </source>
</evidence>
<keyword evidence="2" id="KW-1185">Reference proteome</keyword>
<reference evidence="1" key="2">
    <citation type="submission" date="2023-04" db="EMBL/GenBank/DDBJ databases">
        <title>Paracnuella aquatica gen. nov., sp. nov., a member of the family Chitinophagaceae isolated from a hot spring.</title>
        <authorList>
            <person name="Wang C."/>
        </authorList>
    </citation>
    <scope>NUCLEOTIDE SEQUENCE</scope>
    <source>
        <strain evidence="1">LB-8</strain>
    </source>
</reference>
<accession>A0A9X2Y174</accession>
<comment type="caution">
    <text evidence="1">The sequence shown here is derived from an EMBL/GenBank/DDBJ whole genome shotgun (WGS) entry which is preliminary data.</text>
</comment>
<dbReference type="AlphaFoldDB" id="A0A9X2Y174"/>
<gene>
    <name evidence="1" type="ORF">OCK74_26215</name>
</gene>
<dbReference type="Proteomes" id="UP001155483">
    <property type="component" value="Unassembled WGS sequence"/>
</dbReference>
<proteinExistence type="predicted"/>
<dbReference type="RefSeq" id="WP_279300079.1">
    <property type="nucleotide sequence ID" value="NZ_JAOTIF010000040.1"/>
</dbReference>
<organism evidence="1 2">
    <name type="scientific">Paraflavisolibacter caeni</name>
    <dbReference type="NCBI Taxonomy" id="2982496"/>
    <lineage>
        <taxon>Bacteria</taxon>
        <taxon>Pseudomonadati</taxon>
        <taxon>Bacteroidota</taxon>
        <taxon>Chitinophagia</taxon>
        <taxon>Chitinophagales</taxon>
        <taxon>Chitinophagaceae</taxon>
        <taxon>Paraflavisolibacter</taxon>
    </lineage>
</organism>
<protein>
    <recommendedName>
        <fullName evidence="3">Alcohol acetyltransferase</fullName>
    </recommendedName>
</protein>
<dbReference type="EMBL" id="JAOTIF010000040">
    <property type="protein sequence ID" value="MCU7552642.1"/>
    <property type="molecule type" value="Genomic_DNA"/>
</dbReference>
<sequence length="430" mass="50346">MDRKDQKTKNTDEFWLRLDNAAKIYPAVQDMELTSVFRIAVELKARIKAKQFIETVHTIENRFPYYKVKLKAGFFWYYLEHHNLQIAVEVDHEIPCRAFDKNELMFRVLVKENRISVEFSHILTDATGAFEFLKTLLLVYLEKCNVLLPTNLPFYHPEENPSKEEYEDAYSRYFKKLDSPLIKIPKAFHLPFHIYKPPRFDVITAIIPLDIIIKKAKEYEVSLTEYLTAVYLYSLQDIYDQLTSFKKRRSIKIIRIEVPVNLRKMYPTKTMRNFSLYVMPGLDLRLGHYSFEEIVKVVYHQMQLETDKKLISKMIARNVGGEKNPFIRGIPLFIKSFVLSKLYALGTRQYSGVVTNLGKINFSPEINALINKFIFIPPPPNNILKVNCGTVGFDNKLVLCFGNITTSKELERRFFKFLTAQGIPVKLTLH</sequence>
<evidence type="ECO:0000313" key="1">
    <source>
        <dbReference type="EMBL" id="MCU7552642.1"/>
    </source>
</evidence>